<dbReference type="Proteomes" id="UP000317944">
    <property type="component" value="Unassembled WGS sequence"/>
</dbReference>
<reference evidence="1 2" key="1">
    <citation type="submission" date="2018-03" db="EMBL/GenBank/DDBJ databases">
        <title>Aerobic endospore-forming bacteria genome sequencing and assembly.</title>
        <authorList>
            <person name="Cavalcante D.A."/>
            <person name="Driks A."/>
            <person name="Putonti C."/>
            <person name="De-Souza M.T."/>
        </authorList>
    </citation>
    <scope>NUCLEOTIDE SEQUENCE [LARGE SCALE GENOMIC DNA]</scope>
    <source>
        <strain evidence="1 2">SDF0037</strain>
    </source>
</reference>
<evidence type="ECO:0000313" key="2">
    <source>
        <dbReference type="Proteomes" id="UP000317944"/>
    </source>
</evidence>
<evidence type="ECO:0000313" key="1">
    <source>
        <dbReference type="EMBL" id="TQR32204.1"/>
    </source>
</evidence>
<dbReference type="InterPro" id="IPR030911">
    <property type="entry name" value="Sec_acc_SLAP"/>
</dbReference>
<dbReference type="OrthoDB" id="1907642at2"/>
<dbReference type="EMBL" id="SADV01000009">
    <property type="protein sequence ID" value="TQR32204.1"/>
    <property type="molecule type" value="Genomic_DNA"/>
</dbReference>
<protein>
    <submittedName>
        <fullName evidence="1">Accessory Sec system S-layer assembly protein</fullName>
    </submittedName>
</protein>
<organism evidence="1 2">
    <name type="scientific">Lysinibacillus sphaericus</name>
    <name type="common">Bacillus sphaericus</name>
    <dbReference type="NCBI Taxonomy" id="1421"/>
    <lineage>
        <taxon>Bacteria</taxon>
        <taxon>Bacillati</taxon>
        <taxon>Bacillota</taxon>
        <taxon>Bacilli</taxon>
        <taxon>Bacillales</taxon>
        <taxon>Bacillaceae</taxon>
        <taxon>Lysinibacillus</taxon>
    </lineage>
</organism>
<comment type="caution">
    <text evidence="1">The sequence shown here is derived from an EMBL/GenBank/DDBJ whole genome shotgun (WGS) entry which is preliminary data.</text>
</comment>
<gene>
    <name evidence="1" type="ORF">C7Y47_12830</name>
</gene>
<name>A0A544UH87_LYSSH</name>
<sequence>MGLFSFFKKSDKLGQENTIDSKDLLQNIKVENTDNNQDVVTKLSYHPDWEVPQEQKYIFNFLANELEPLKPNQLSLSSISIEEDMRSKKWQVRAFFRSSLSQAIELGEIELFIMDKNDELLASKKFDFAALGTIPAESARPWVFEFEKSTIKVDEVPEDGWKIAFNLVSLRGHQLELDPSWEKQLPEAQKEELAKIVKTLPKLGETEVNFTGLQAKLADNGNLNVSIFIRNGHNKAINLEQLPLEIIDATGKQIAKGSFKMDPILTVQPDSTKPWTFIFPAELVDAKDADLSRWTARVTQ</sequence>
<dbReference type="NCBIfam" id="TIGR04399">
    <property type="entry name" value="acc_Sec_SLAP"/>
    <property type="match status" value="1"/>
</dbReference>
<dbReference type="NCBIfam" id="TIGR04398">
    <property type="entry name" value="SLAP_DUP"/>
    <property type="match status" value="2"/>
</dbReference>
<dbReference type="RefSeq" id="WP_142509139.1">
    <property type="nucleotide sequence ID" value="NZ_SADV01000009.1"/>
</dbReference>
<dbReference type="AlphaFoldDB" id="A0A544UH87"/>
<proteinExistence type="predicted"/>
<dbReference type="InterPro" id="IPR030910">
    <property type="entry name" value="SLAP_dom"/>
</dbReference>
<accession>A0A544UH87</accession>